<proteinExistence type="predicted"/>
<dbReference type="Gene3D" id="3.20.20.140">
    <property type="entry name" value="Metal-dependent hydrolases"/>
    <property type="match status" value="1"/>
</dbReference>
<dbReference type="GO" id="GO:0004534">
    <property type="term" value="F:5'-3' RNA exonuclease activity"/>
    <property type="evidence" value="ECO:0007669"/>
    <property type="project" value="TreeGrafter"/>
</dbReference>
<name>A0A371ARW1_9FIRM</name>
<dbReference type="RefSeq" id="WP_115482729.1">
    <property type="nucleotide sequence ID" value="NZ_QRCT01000049.1"/>
</dbReference>
<keyword evidence="3" id="KW-1185">Reference proteome</keyword>
<dbReference type="OrthoDB" id="9804333at2"/>
<accession>A0A371ARW1</accession>
<dbReference type="InterPro" id="IPR003141">
    <property type="entry name" value="Pol/His_phosphatase_N"/>
</dbReference>
<dbReference type="Proteomes" id="UP000255036">
    <property type="component" value="Unassembled WGS sequence"/>
</dbReference>
<dbReference type="Pfam" id="PF02811">
    <property type="entry name" value="PHP"/>
    <property type="match status" value="1"/>
</dbReference>
<dbReference type="SMART" id="SM00481">
    <property type="entry name" value="POLIIIAc"/>
    <property type="match status" value="1"/>
</dbReference>
<dbReference type="EMBL" id="QRCT01000049">
    <property type="protein sequence ID" value="RDU22319.1"/>
    <property type="molecule type" value="Genomic_DNA"/>
</dbReference>
<dbReference type="CDD" id="cd07438">
    <property type="entry name" value="PHP_HisPPase_AMP"/>
    <property type="match status" value="1"/>
</dbReference>
<reference evidence="2 3" key="1">
    <citation type="submission" date="2018-07" db="EMBL/GenBank/DDBJ databases">
        <title>Anaerosacharophilus polymeroproducens gen. nov. sp. nov., an anaerobic bacterium isolated from salt field.</title>
        <authorList>
            <person name="Kim W."/>
            <person name="Yang S.-H."/>
            <person name="Oh J."/>
            <person name="Lee J.-H."/>
            <person name="Kwon K.K."/>
        </authorList>
    </citation>
    <scope>NUCLEOTIDE SEQUENCE [LARGE SCALE GENOMIC DNA]</scope>
    <source>
        <strain evidence="2 3">MCWD5</strain>
    </source>
</reference>
<protein>
    <submittedName>
        <fullName evidence="2">PHP domain-containing protein</fullName>
    </submittedName>
</protein>
<dbReference type="PANTHER" id="PTHR42924:SF3">
    <property type="entry name" value="POLYMERASE_HISTIDINOL PHOSPHATASE N-TERMINAL DOMAIN-CONTAINING PROTEIN"/>
    <property type="match status" value="1"/>
</dbReference>
<evidence type="ECO:0000313" key="2">
    <source>
        <dbReference type="EMBL" id="RDU22319.1"/>
    </source>
</evidence>
<feature type="domain" description="Polymerase/histidinol phosphatase N-terminal" evidence="1">
    <location>
        <begin position="4"/>
        <end position="69"/>
    </location>
</feature>
<evidence type="ECO:0000259" key="1">
    <source>
        <dbReference type="SMART" id="SM00481"/>
    </source>
</evidence>
<dbReference type="InterPro" id="IPR052018">
    <property type="entry name" value="PHP_domain"/>
</dbReference>
<organism evidence="2 3">
    <name type="scientific">Anaerosacchariphilus polymeriproducens</name>
    <dbReference type="NCBI Taxonomy" id="1812858"/>
    <lineage>
        <taxon>Bacteria</taxon>
        <taxon>Bacillati</taxon>
        <taxon>Bacillota</taxon>
        <taxon>Clostridia</taxon>
        <taxon>Lachnospirales</taxon>
        <taxon>Lachnospiraceae</taxon>
        <taxon>Anaerosacchariphilus</taxon>
    </lineage>
</organism>
<dbReference type="InterPro" id="IPR016195">
    <property type="entry name" value="Pol/histidinol_Pase-like"/>
</dbReference>
<sequence length="282" mass="31592">MNYIDLHVHSNASDGTYSPEEIIVYGKKKNLKALALTDHDTVDGLSSAFAAASKYDMELVSGIELSTEYKGKDVHILGLFINWEDPDFLKSLKQFQNSRDLRNEKMILKLNQEAGFDISLKQMKERFGSDVVLTRAHVARYLLEHGYIKSMEQAFHKYIGDNCKYFIPREKVTPQQGIALIQKAKGIPILAHPLLYSLSKNELRILVSSLKESGLMGLEAIYSRNKGFDESNMRQLARDYDLLISGGSDFHGSNKPDIDLGSGTGGLKIPYEVLDNIKAAIC</sequence>
<comment type="caution">
    <text evidence="2">The sequence shown here is derived from an EMBL/GenBank/DDBJ whole genome shotgun (WGS) entry which is preliminary data.</text>
</comment>
<dbReference type="InterPro" id="IPR004013">
    <property type="entry name" value="PHP_dom"/>
</dbReference>
<dbReference type="GO" id="GO:0035312">
    <property type="term" value="F:5'-3' DNA exonuclease activity"/>
    <property type="evidence" value="ECO:0007669"/>
    <property type="project" value="TreeGrafter"/>
</dbReference>
<dbReference type="Gene3D" id="1.10.150.650">
    <property type="match status" value="1"/>
</dbReference>
<gene>
    <name evidence="2" type="ORF">DWV06_13555</name>
</gene>
<dbReference type="AlphaFoldDB" id="A0A371ARW1"/>
<evidence type="ECO:0000313" key="3">
    <source>
        <dbReference type="Proteomes" id="UP000255036"/>
    </source>
</evidence>
<dbReference type="PANTHER" id="PTHR42924">
    <property type="entry name" value="EXONUCLEASE"/>
    <property type="match status" value="1"/>
</dbReference>
<dbReference type="SUPFAM" id="SSF89550">
    <property type="entry name" value="PHP domain-like"/>
    <property type="match status" value="1"/>
</dbReference>